<accession>A0A7N2LJW5</accession>
<evidence type="ECO:0000256" key="1">
    <source>
        <dbReference type="SAM" id="MobiDB-lite"/>
    </source>
</evidence>
<dbReference type="Gramene" id="QL04p087727:mrna">
    <property type="protein sequence ID" value="QL04p087727:mrna:CDS:2"/>
    <property type="gene ID" value="QL04p087727"/>
</dbReference>
<sequence>MAKRSNNRITHHNFDNLMAATAEGYKAKQTRDDYDGAGSSNYEPHPKRIERLIETMAQGNSNCEESSEYKECAKELGN</sequence>
<dbReference type="EMBL" id="LRBV02000004">
    <property type="status" value="NOT_ANNOTATED_CDS"/>
    <property type="molecule type" value="Genomic_DNA"/>
</dbReference>
<feature type="region of interest" description="Disordered" evidence="1">
    <location>
        <begin position="59"/>
        <end position="78"/>
    </location>
</feature>
<reference evidence="2" key="2">
    <citation type="submission" date="2021-01" db="UniProtKB">
        <authorList>
            <consortium name="EnsemblPlants"/>
        </authorList>
    </citation>
    <scope>IDENTIFICATION</scope>
</reference>
<name>A0A7N2LJW5_QUELO</name>
<organism evidence="2 3">
    <name type="scientific">Quercus lobata</name>
    <name type="common">Valley oak</name>
    <dbReference type="NCBI Taxonomy" id="97700"/>
    <lineage>
        <taxon>Eukaryota</taxon>
        <taxon>Viridiplantae</taxon>
        <taxon>Streptophyta</taxon>
        <taxon>Embryophyta</taxon>
        <taxon>Tracheophyta</taxon>
        <taxon>Spermatophyta</taxon>
        <taxon>Magnoliopsida</taxon>
        <taxon>eudicotyledons</taxon>
        <taxon>Gunneridae</taxon>
        <taxon>Pentapetalae</taxon>
        <taxon>rosids</taxon>
        <taxon>fabids</taxon>
        <taxon>Fagales</taxon>
        <taxon>Fagaceae</taxon>
        <taxon>Quercus</taxon>
    </lineage>
</organism>
<protein>
    <submittedName>
        <fullName evidence="2">Uncharacterized protein</fullName>
    </submittedName>
</protein>
<proteinExistence type="predicted"/>
<dbReference type="AlphaFoldDB" id="A0A7N2LJW5"/>
<dbReference type="EnsemblPlants" id="QL04p087727:mrna">
    <property type="protein sequence ID" value="QL04p087727:mrna:CDS:2"/>
    <property type="gene ID" value="QL04p087727"/>
</dbReference>
<evidence type="ECO:0000313" key="3">
    <source>
        <dbReference type="Proteomes" id="UP000594261"/>
    </source>
</evidence>
<keyword evidence="3" id="KW-1185">Reference proteome</keyword>
<evidence type="ECO:0000313" key="2">
    <source>
        <dbReference type="EnsemblPlants" id="QL04p087727:mrna:CDS:2"/>
    </source>
</evidence>
<feature type="compositionally biased region" description="Basic and acidic residues" evidence="1">
    <location>
        <begin position="67"/>
        <end position="78"/>
    </location>
</feature>
<reference evidence="2 3" key="1">
    <citation type="journal article" date="2016" name="G3 (Bethesda)">
        <title>First Draft Assembly and Annotation of the Genome of a California Endemic Oak Quercus lobata Nee (Fagaceae).</title>
        <authorList>
            <person name="Sork V.L."/>
            <person name="Fitz-Gibbon S.T."/>
            <person name="Puiu D."/>
            <person name="Crepeau M."/>
            <person name="Gugger P.F."/>
            <person name="Sherman R."/>
            <person name="Stevens K."/>
            <person name="Langley C.H."/>
            <person name="Pellegrini M."/>
            <person name="Salzberg S.L."/>
        </authorList>
    </citation>
    <scope>NUCLEOTIDE SEQUENCE [LARGE SCALE GENOMIC DNA]</scope>
    <source>
        <strain evidence="2 3">cv. SW786</strain>
    </source>
</reference>
<dbReference type="Proteomes" id="UP000594261">
    <property type="component" value="Chromosome 4"/>
</dbReference>
<dbReference type="InParanoid" id="A0A7N2LJW5"/>